<dbReference type="SUPFAM" id="SSF90257">
    <property type="entry name" value="Myosin rod fragments"/>
    <property type="match status" value="1"/>
</dbReference>
<accession>A0A7J6ALP8</accession>
<proteinExistence type="inferred from homology"/>
<protein>
    <submittedName>
        <fullName evidence="4">Uncharacterized protein</fullName>
    </submittedName>
</protein>
<evidence type="ECO:0000256" key="1">
    <source>
        <dbReference type="ARBA" id="ARBA00008275"/>
    </source>
</evidence>
<keyword evidence="2 3" id="KW-0175">Coiled coil</keyword>
<feature type="coiled-coil region" evidence="3">
    <location>
        <begin position="20"/>
        <end position="82"/>
    </location>
</feature>
<sequence>MEPVLLQPTEVPQDQLTDTVTKAEEKIQKLVVSNTQLEERVRELEELLCEARRDDMKSKVSLAEAEEKYQVVVETIAQLKVEKSGLKVQVETLRGTVQDMGNLLHAVEVEKSGLKDQVETLRGTVQDMGNLLHAVEVEKSGLKDQVETLRGTVQDMGNLLHAVEVEKSGLKDQVETLRGTVQDMENMLSETHSERDKLMNECECEREDHNILKFEYEEMKETLINKEELLKVTLAEAEEEHQKAVETISQLEVEKSDLTNEMKRLRRRVKTIVELVFDTDWELGTCVPQLQLKNDEMKKHLITAVELLKVTLSEVEEEHQNAVQTISQLEVEKSDLTTQVESLQERVRYTEYLIHFVELEKSDLTNKMKRLQRTVQTTVKLVCETDWELVTCVHEVQVKDDEVKKCLIDAEELLKVTLSEAEEEHQNAVQTISQLKEEKSGLTTQVESLQERVRYTEYLIHFVEVEKSDLTNIMKRLQRTVQTTVKLVCETDWTFGRHVHEVQVKDDEVKKRLIHAEELLKKLGIPSGSQGASA</sequence>
<dbReference type="GO" id="GO:0000981">
    <property type="term" value="F:DNA-binding transcription factor activity, RNA polymerase II-specific"/>
    <property type="evidence" value="ECO:0007669"/>
    <property type="project" value="TreeGrafter"/>
</dbReference>
<keyword evidence="5" id="KW-1185">Reference proteome</keyword>
<gene>
    <name evidence="4" type="ORF">AMELA_G00132510</name>
</gene>
<reference evidence="4 5" key="1">
    <citation type="submission" date="2020-02" db="EMBL/GenBank/DDBJ databases">
        <title>A chromosome-scale genome assembly of the black bullhead catfish (Ameiurus melas).</title>
        <authorList>
            <person name="Wen M."/>
            <person name="Zham M."/>
            <person name="Cabau C."/>
            <person name="Klopp C."/>
            <person name="Donnadieu C."/>
            <person name="Roques C."/>
            <person name="Bouchez O."/>
            <person name="Lampietro C."/>
            <person name="Jouanno E."/>
            <person name="Herpin A."/>
            <person name="Louis A."/>
            <person name="Berthelot C."/>
            <person name="Parey E."/>
            <person name="Roest-Crollius H."/>
            <person name="Braasch I."/>
            <person name="Postlethwait J."/>
            <person name="Robinson-Rechavi M."/>
            <person name="Echchiki A."/>
            <person name="Begum T."/>
            <person name="Montfort J."/>
            <person name="Schartl M."/>
            <person name="Bobe J."/>
            <person name="Guiguen Y."/>
        </authorList>
    </citation>
    <scope>NUCLEOTIDE SEQUENCE [LARGE SCALE GENOMIC DNA]</scope>
    <source>
        <strain evidence="4">M_S1</strain>
        <tissue evidence="4">Blood</tissue>
    </source>
</reference>
<dbReference type="Gene3D" id="1.20.5.4090">
    <property type="match status" value="5"/>
</dbReference>
<dbReference type="EMBL" id="JAAGNN010000011">
    <property type="protein sequence ID" value="KAF4082811.1"/>
    <property type="molecule type" value="Genomic_DNA"/>
</dbReference>
<name>A0A7J6ALP8_AMEME</name>
<comment type="similarity">
    <text evidence="1">Belongs to the LRRFIP family.</text>
</comment>
<feature type="coiled-coil region" evidence="3">
    <location>
        <begin position="305"/>
        <end position="374"/>
    </location>
</feature>
<dbReference type="Proteomes" id="UP000593565">
    <property type="component" value="Unassembled WGS sequence"/>
</dbReference>
<dbReference type="PANTHER" id="PTHR19212">
    <property type="entry name" value="LEUCINE RICH REPEAT IN FLII INTERACTING PROTEIN"/>
    <property type="match status" value="1"/>
</dbReference>
<evidence type="ECO:0000256" key="2">
    <source>
        <dbReference type="ARBA" id="ARBA00023054"/>
    </source>
</evidence>
<dbReference type="InterPro" id="IPR019139">
    <property type="entry name" value="LRRFIP1/2"/>
</dbReference>
<organism evidence="4 5">
    <name type="scientific">Ameiurus melas</name>
    <name type="common">Black bullhead</name>
    <name type="synonym">Silurus melas</name>
    <dbReference type="NCBI Taxonomy" id="219545"/>
    <lineage>
        <taxon>Eukaryota</taxon>
        <taxon>Metazoa</taxon>
        <taxon>Chordata</taxon>
        <taxon>Craniata</taxon>
        <taxon>Vertebrata</taxon>
        <taxon>Euteleostomi</taxon>
        <taxon>Actinopterygii</taxon>
        <taxon>Neopterygii</taxon>
        <taxon>Teleostei</taxon>
        <taxon>Ostariophysi</taxon>
        <taxon>Siluriformes</taxon>
        <taxon>Ictaluridae</taxon>
        <taxon>Ameiurus</taxon>
    </lineage>
</organism>
<evidence type="ECO:0000313" key="4">
    <source>
        <dbReference type="EMBL" id="KAF4082811.1"/>
    </source>
</evidence>
<feature type="coiled-coil region" evidence="3">
    <location>
        <begin position="418"/>
        <end position="452"/>
    </location>
</feature>
<comment type="caution">
    <text evidence="4">The sequence shown here is derived from an EMBL/GenBank/DDBJ whole genome shotgun (WGS) entry which is preliminary data.</text>
</comment>
<dbReference type="GO" id="GO:0000978">
    <property type="term" value="F:RNA polymerase II cis-regulatory region sequence-specific DNA binding"/>
    <property type="evidence" value="ECO:0007669"/>
    <property type="project" value="TreeGrafter"/>
</dbReference>
<dbReference type="AlphaFoldDB" id="A0A7J6ALP8"/>
<feature type="coiled-coil region" evidence="3">
    <location>
        <begin position="167"/>
        <end position="275"/>
    </location>
</feature>
<evidence type="ECO:0000256" key="3">
    <source>
        <dbReference type="SAM" id="Coils"/>
    </source>
</evidence>
<evidence type="ECO:0000313" key="5">
    <source>
        <dbReference type="Proteomes" id="UP000593565"/>
    </source>
</evidence>
<dbReference type="PANTHER" id="PTHR19212:SF5">
    <property type="entry name" value="LEUCINE-RICH REPEAT FLIGHTLESS-INTERACTING PROTEIN 1"/>
    <property type="match status" value="1"/>
</dbReference>